<dbReference type="AlphaFoldDB" id="A0A381NBC6"/>
<evidence type="ECO:0000313" key="1">
    <source>
        <dbReference type="EMBL" id="SUZ50863.1"/>
    </source>
</evidence>
<gene>
    <name evidence="1" type="ORF">METZ01_LOCUS3717</name>
</gene>
<name>A0A381NBC6_9ZZZZ</name>
<organism evidence="1">
    <name type="scientific">marine metagenome</name>
    <dbReference type="NCBI Taxonomy" id="408172"/>
    <lineage>
        <taxon>unclassified sequences</taxon>
        <taxon>metagenomes</taxon>
        <taxon>ecological metagenomes</taxon>
    </lineage>
</organism>
<reference evidence="1" key="1">
    <citation type="submission" date="2018-05" db="EMBL/GenBank/DDBJ databases">
        <authorList>
            <person name="Lanie J.A."/>
            <person name="Ng W.-L."/>
            <person name="Kazmierczak K.M."/>
            <person name="Andrzejewski T.M."/>
            <person name="Davidsen T.M."/>
            <person name="Wayne K.J."/>
            <person name="Tettelin H."/>
            <person name="Glass J.I."/>
            <person name="Rusch D."/>
            <person name="Podicherti R."/>
            <person name="Tsui H.-C.T."/>
            <person name="Winkler M.E."/>
        </authorList>
    </citation>
    <scope>NUCLEOTIDE SEQUENCE</scope>
</reference>
<proteinExistence type="predicted"/>
<accession>A0A381NBC6</accession>
<dbReference type="EMBL" id="UINC01000193">
    <property type="protein sequence ID" value="SUZ50863.1"/>
    <property type="molecule type" value="Genomic_DNA"/>
</dbReference>
<sequence>MKKLIFLFVLLFASNIYSQSLKVKVLDSVSFAPIPYATVYFSNNKGIISDENGIFELIIRELKNQDSLFVSSMGYKKASFSLNEFRDTIVFLPPKPIFLDDVILTNRNLSSKEIIKKVIENFDRNYEKGITKNKIFLSRKAKGTIEKFNINKFKSSIQEIDNSLLDSISANLSKEENYGLETLCYYFGNDQDENQKINLVKARETYNKGDELLQSLNKRLEESLKKNLKSDSYFKIKSGIFGGDLDIDGLEEVDSTDLESIKKFQDKEIKRNENFAKYQRNLLKSFYADTFFNKDSSLNFILKPNKYNFSNPKLNYLGDKLVYIIDCTPKGRSKFEGTLYIDAEDFAVIRLDFQNVRPLFKLKILGVSVNRYLSKGKVLLSKFNNEKYNLSYFRVNFGQKFGIDRPIRLIEKNKNVKGRRKQNEISFRLDLAVQNERVTELQVFESSPIELKDFENIKENNKVLPEYLEKFTTNFWEEF</sequence>
<protein>
    <recommendedName>
        <fullName evidence="2">Carboxypeptidase-like regulatory domain-containing protein</fullName>
    </recommendedName>
</protein>
<dbReference type="SUPFAM" id="SSF49464">
    <property type="entry name" value="Carboxypeptidase regulatory domain-like"/>
    <property type="match status" value="1"/>
</dbReference>
<evidence type="ECO:0008006" key="2">
    <source>
        <dbReference type="Google" id="ProtNLM"/>
    </source>
</evidence>
<dbReference type="InterPro" id="IPR008969">
    <property type="entry name" value="CarboxyPept-like_regulatory"/>
</dbReference>